<evidence type="ECO:0000256" key="1">
    <source>
        <dbReference type="ARBA" id="ARBA00023268"/>
    </source>
</evidence>
<name>U6LXT4_EIMMA</name>
<dbReference type="PANTHER" id="PTHR37984:SF5">
    <property type="entry name" value="PROTEIN NYNRIN-LIKE"/>
    <property type="match status" value="1"/>
</dbReference>
<feature type="domain" description="Reverse transcriptase" evidence="3">
    <location>
        <begin position="1"/>
        <end position="167"/>
    </location>
</feature>
<dbReference type="GO" id="GO:0003824">
    <property type="term" value="F:catalytic activity"/>
    <property type="evidence" value="ECO:0007669"/>
    <property type="project" value="UniProtKB-KW"/>
</dbReference>
<protein>
    <submittedName>
        <fullName evidence="4">OSJNBa0042D13.18 protein, related</fullName>
    </submittedName>
</protein>
<sequence>MVDKKSDGSGDKKMRMVVNYKEVNALTIAPDFPLPPIATILEMLGGAKYFSSLDLESGYHQIRMAKEDRWKTAFRSVLGLFEYKVMPFGLKGAPATFQANINTYLQPFLGQGVIAYLDDILIYSPDLPSHAELLRKVLGILLANHFYPKFSKCEFARRELTYLGYTVSADGIKPAADKISAVQQCPEVLENDTQVRQFLGTVNYCRMFMGADYARVARPLLDPTRKGVPFRWTEAHTHAVRELKQKLIDYTTLQIPDTTKPFSLYTDYALGAVLEEEGKPIGFLSQTMSPAHIRYSIYDQELLALVTALDKWAHLLRTSEVTAYTDRQALTNLQQLKASKPLRGRTARWLDFRAEFPKLTITYLPGSSNQVADALSRGPRDPTCKAEDTTQGDNNPSFQDISTAHEPGSLVVMVSGGDPQGPTTKTRGRQKDYRKLAGIRALHIRKGKMEPSCKQPQDMQQTSEPSHPQDLSQLEGEEQLQDEPHLTDEEQPAEDLATQGEQQPQDKQRPTQSAAYTLHWPTTYAKCQTFSDPYQAAARQPGRVVQQDFRHRRYGERFRSTHTTGGDLL</sequence>
<dbReference type="Pfam" id="PF00078">
    <property type="entry name" value="RVT_1"/>
    <property type="match status" value="1"/>
</dbReference>
<dbReference type="InterPro" id="IPR000477">
    <property type="entry name" value="RT_dom"/>
</dbReference>
<dbReference type="InterPro" id="IPR041577">
    <property type="entry name" value="RT_RNaseH_2"/>
</dbReference>
<dbReference type="CDD" id="cd01647">
    <property type="entry name" value="RT_LTR"/>
    <property type="match status" value="1"/>
</dbReference>
<dbReference type="GeneID" id="25334311"/>
<dbReference type="InterPro" id="IPR050951">
    <property type="entry name" value="Retrovirus_Pol_polyprotein"/>
</dbReference>
<dbReference type="AlphaFoldDB" id="U6LXT4"/>
<dbReference type="InterPro" id="IPR043128">
    <property type="entry name" value="Rev_trsase/Diguanyl_cyclase"/>
</dbReference>
<feature type="region of interest" description="Disordered" evidence="2">
    <location>
        <begin position="370"/>
        <end position="513"/>
    </location>
</feature>
<keyword evidence="1" id="KW-0511">Multifunctional enzyme</keyword>
<proteinExistence type="predicted"/>
<dbReference type="PROSITE" id="PS50878">
    <property type="entry name" value="RT_POL"/>
    <property type="match status" value="1"/>
</dbReference>
<evidence type="ECO:0000259" key="3">
    <source>
        <dbReference type="PROSITE" id="PS50878"/>
    </source>
</evidence>
<organism evidence="4 5">
    <name type="scientific">Eimeria maxima</name>
    <name type="common">Coccidian parasite</name>
    <dbReference type="NCBI Taxonomy" id="5804"/>
    <lineage>
        <taxon>Eukaryota</taxon>
        <taxon>Sar</taxon>
        <taxon>Alveolata</taxon>
        <taxon>Apicomplexa</taxon>
        <taxon>Conoidasida</taxon>
        <taxon>Coccidia</taxon>
        <taxon>Eucoccidiorida</taxon>
        <taxon>Eimeriorina</taxon>
        <taxon>Eimeriidae</taxon>
        <taxon>Eimeria</taxon>
    </lineage>
</organism>
<dbReference type="VEuPathDB" id="ToxoDB:EMWEY_00003250"/>
<feature type="compositionally biased region" description="Polar residues" evidence="2">
    <location>
        <begin position="454"/>
        <end position="472"/>
    </location>
</feature>
<dbReference type="Proteomes" id="UP000030763">
    <property type="component" value="Unassembled WGS sequence"/>
</dbReference>
<evidence type="ECO:0000256" key="2">
    <source>
        <dbReference type="SAM" id="MobiDB-lite"/>
    </source>
</evidence>
<reference evidence="4" key="1">
    <citation type="submission" date="2013-10" db="EMBL/GenBank/DDBJ databases">
        <title>Genomic analysis of the causative agents of coccidiosis in chickens.</title>
        <authorList>
            <person name="Reid A.J."/>
            <person name="Blake D."/>
            <person name="Billington K."/>
            <person name="Browne H."/>
            <person name="Dunn M."/>
            <person name="Hung S."/>
            <person name="Kawahara F."/>
            <person name="Miranda-Saavedra D."/>
            <person name="Mourier T."/>
            <person name="Nagra H."/>
            <person name="Otto T.D."/>
            <person name="Rawlings N."/>
            <person name="Sanchez A."/>
            <person name="Sanders M."/>
            <person name="Subramaniam C."/>
            <person name="Tay Y."/>
            <person name="Dear P."/>
            <person name="Doerig C."/>
            <person name="Gruber A."/>
            <person name="Parkinson J."/>
            <person name="Shirley M."/>
            <person name="Wan K.L."/>
            <person name="Berriman M."/>
            <person name="Tomley F."/>
            <person name="Pain A."/>
        </authorList>
    </citation>
    <scope>NUCLEOTIDE SEQUENCE [LARGE SCALE GENOMIC DNA]</scope>
    <source>
        <strain evidence="4">Weybridge</strain>
    </source>
</reference>
<dbReference type="CDD" id="cd09274">
    <property type="entry name" value="RNase_HI_RT_Ty3"/>
    <property type="match status" value="1"/>
</dbReference>
<feature type="compositionally biased region" description="Basic and acidic residues" evidence="2">
    <location>
        <begin position="378"/>
        <end position="388"/>
    </location>
</feature>
<dbReference type="SUPFAM" id="SSF56672">
    <property type="entry name" value="DNA/RNA polymerases"/>
    <property type="match status" value="1"/>
</dbReference>
<reference evidence="4" key="2">
    <citation type="submission" date="2013-10" db="EMBL/GenBank/DDBJ databases">
        <authorList>
            <person name="Aslett M."/>
        </authorList>
    </citation>
    <scope>NUCLEOTIDE SEQUENCE [LARGE SCALE GENOMIC DNA]</scope>
    <source>
        <strain evidence="4">Weybridge</strain>
    </source>
</reference>
<dbReference type="RefSeq" id="XP_013333182.1">
    <property type="nucleotide sequence ID" value="XM_013477728.1"/>
</dbReference>
<keyword evidence="5" id="KW-1185">Reference proteome</keyword>
<dbReference type="EMBL" id="HG718972">
    <property type="protein sequence ID" value="CDJ56531.1"/>
    <property type="molecule type" value="Genomic_DNA"/>
</dbReference>
<dbReference type="InterPro" id="IPR043502">
    <property type="entry name" value="DNA/RNA_pol_sf"/>
</dbReference>
<dbReference type="PANTHER" id="PTHR37984">
    <property type="entry name" value="PROTEIN CBG26694"/>
    <property type="match status" value="1"/>
</dbReference>
<evidence type="ECO:0000313" key="5">
    <source>
        <dbReference type="Proteomes" id="UP000030763"/>
    </source>
</evidence>
<dbReference type="Pfam" id="PF17919">
    <property type="entry name" value="RT_RNaseH_2"/>
    <property type="match status" value="1"/>
</dbReference>
<gene>
    <name evidence="4" type="ORF">EMWEY_00003250</name>
</gene>
<dbReference type="Gene3D" id="3.30.70.270">
    <property type="match status" value="2"/>
</dbReference>
<dbReference type="Gene3D" id="3.10.10.10">
    <property type="entry name" value="HIV Type 1 Reverse Transcriptase, subunit A, domain 1"/>
    <property type="match status" value="1"/>
</dbReference>
<evidence type="ECO:0000313" key="4">
    <source>
        <dbReference type="EMBL" id="CDJ56531.1"/>
    </source>
</evidence>
<dbReference type="OrthoDB" id="2013610at2759"/>
<accession>U6LXT4</accession>
<feature type="compositionally biased region" description="Polar residues" evidence="2">
    <location>
        <begin position="389"/>
        <end position="402"/>
    </location>
</feature>
<dbReference type="OMA" id="AHIRYSI"/>